<feature type="transmembrane region" description="Helical" evidence="1">
    <location>
        <begin position="60"/>
        <end position="81"/>
    </location>
</feature>
<dbReference type="VEuPathDB" id="FungiDB:CC1G_00767"/>
<dbReference type="InParanoid" id="A8N8P2"/>
<dbReference type="AlphaFoldDB" id="A8N8P2"/>
<dbReference type="EMBL" id="AACS02000007">
    <property type="protein sequence ID" value="EAU90383.1"/>
    <property type="molecule type" value="Genomic_DNA"/>
</dbReference>
<evidence type="ECO:0000256" key="1">
    <source>
        <dbReference type="SAM" id="Phobius"/>
    </source>
</evidence>
<dbReference type="GeneID" id="6007684"/>
<comment type="caution">
    <text evidence="3">The sequence shown here is derived from an EMBL/GenBank/DDBJ whole genome shotgun (WGS) entry which is preliminary data.</text>
</comment>
<feature type="transmembrane region" description="Helical" evidence="1">
    <location>
        <begin position="220"/>
        <end position="238"/>
    </location>
</feature>
<dbReference type="Pfam" id="PF20151">
    <property type="entry name" value="DUF6533"/>
    <property type="match status" value="1"/>
</dbReference>
<dbReference type="KEGG" id="cci:CC1G_00767"/>
<protein>
    <recommendedName>
        <fullName evidence="2">DUF6533 domain-containing protein</fullName>
    </recommendedName>
</protein>
<dbReference type="OrthoDB" id="3251775at2759"/>
<evidence type="ECO:0000313" key="4">
    <source>
        <dbReference type="Proteomes" id="UP000001861"/>
    </source>
</evidence>
<name>A8N8P2_COPC7</name>
<keyword evidence="1" id="KW-0472">Membrane</keyword>
<reference evidence="3 4" key="1">
    <citation type="journal article" date="2010" name="Proc. Natl. Acad. Sci. U.S.A.">
        <title>Insights into evolution of multicellular fungi from the assembled chromosomes of the mushroom Coprinopsis cinerea (Coprinus cinereus).</title>
        <authorList>
            <person name="Stajich J.E."/>
            <person name="Wilke S.K."/>
            <person name="Ahren D."/>
            <person name="Au C.H."/>
            <person name="Birren B.W."/>
            <person name="Borodovsky M."/>
            <person name="Burns C."/>
            <person name="Canback B."/>
            <person name="Casselton L.A."/>
            <person name="Cheng C.K."/>
            <person name="Deng J."/>
            <person name="Dietrich F.S."/>
            <person name="Fargo D.C."/>
            <person name="Farman M.L."/>
            <person name="Gathman A.C."/>
            <person name="Goldberg J."/>
            <person name="Guigo R."/>
            <person name="Hoegger P.J."/>
            <person name="Hooker J.B."/>
            <person name="Huggins A."/>
            <person name="James T.Y."/>
            <person name="Kamada T."/>
            <person name="Kilaru S."/>
            <person name="Kodira C."/>
            <person name="Kues U."/>
            <person name="Kupfer D."/>
            <person name="Kwan H.S."/>
            <person name="Lomsadze A."/>
            <person name="Li W."/>
            <person name="Lilly W.W."/>
            <person name="Ma L.J."/>
            <person name="Mackey A.J."/>
            <person name="Manning G."/>
            <person name="Martin F."/>
            <person name="Muraguchi H."/>
            <person name="Natvig D.O."/>
            <person name="Palmerini H."/>
            <person name="Ramesh M.A."/>
            <person name="Rehmeyer C.J."/>
            <person name="Roe B.A."/>
            <person name="Shenoy N."/>
            <person name="Stanke M."/>
            <person name="Ter-Hovhannisyan V."/>
            <person name="Tunlid A."/>
            <person name="Velagapudi R."/>
            <person name="Vision T.J."/>
            <person name="Zeng Q."/>
            <person name="Zolan M.E."/>
            <person name="Pukkila P.J."/>
        </authorList>
    </citation>
    <scope>NUCLEOTIDE SEQUENCE [LARGE SCALE GENOMIC DNA]</scope>
    <source>
        <strain evidence="4">Okayama-7 / 130 / ATCC MYA-4618 / FGSC 9003</strain>
    </source>
</reference>
<sequence length="319" mass="36026">MPGELVYTNWPDDFLWGANAIQEARYAIGAVYALQIYEWFTGLEKEIRLVYHAKWNSVKVAYLLCRYYPLLLWPVVMWAYLLDHPEALCARSGKPIHVLLAPCQFFPQAVMFMRAYAFSGRSSTVLAILSMCYVALVGVDLWAFCIGVKMPPKLFYWAFGGESGCFPDYGSDVMGLRIGFSMLAAVLMDLVSLVTVLIYCKRESDHRGGSLTRYFIKQGLSSFVTVTVVNAAAAITFFKPPSYHTGVGLPLILVVPNLVACRVILQLRRKVSPTETELWREHSMLVNEALATTERDMWLMDSEEDLPSSHTHTLRTLPK</sequence>
<evidence type="ECO:0000313" key="3">
    <source>
        <dbReference type="EMBL" id="EAU90383.1"/>
    </source>
</evidence>
<feature type="domain" description="DUF6533" evidence="2">
    <location>
        <begin position="26"/>
        <end position="71"/>
    </location>
</feature>
<dbReference type="RefSeq" id="XP_001831220.1">
    <property type="nucleotide sequence ID" value="XM_001831168.1"/>
</dbReference>
<gene>
    <name evidence="3" type="ORF">CC1G_00767</name>
</gene>
<feature type="transmembrane region" description="Helical" evidence="1">
    <location>
        <begin position="178"/>
        <end position="199"/>
    </location>
</feature>
<keyword evidence="1" id="KW-0812">Transmembrane</keyword>
<keyword evidence="4" id="KW-1185">Reference proteome</keyword>
<dbReference type="OMA" id="FCIRIEA"/>
<dbReference type="InterPro" id="IPR045340">
    <property type="entry name" value="DUF6533"/>
</dbReference>
<accession>A8N8P2</accession>
<evidence type="ECO:0000259" key="2">
    <source>
        <dbReference type="Pfam" id="PF20151"/>
    </source>
</evidence>
<feature type="transmembrane region" description="Helical" evidence="1">
    <location>
        <begin position="96"/>
        <end position="117"/>
    </location>
</feature>
<organism evidence="3 4">
    <name type="scientific">Coprinopsis cinerea (strain Okayama-7 / 130 / ATCC MYA-4618 / FGSC 9003)</name>
    <name type="common">Inky cap fungus</name>
    <name type="synonym">Hormographiella aspergillata</name>
    <dbReference type="NCBI Taxonomy" id="240176"/>
    <lineage>
        <taxon>Eukaryota</taxon>
        <taxon>Fungi</taxon>
        <taxon>Dikarya</taxon>
        <taxon>Basidiomycota</taxon>
        <taxon>Agaricomycotina</taxon>
        <taxon>Agaricomycetes</taxon>
        <taxon>Agaricomycetidae</taxon>
        <taxon>Agaricales</taxon>
        <taxon>Agaricineae</taxon>
        <taxon>Psathyrellaceae</taxon>
        <taxon>Coprinopsis</taxon>
    </lineage>
</organism>
<dbReference type="Proteomes" id="UP000001861">
    <property type="component" value="Unassembled WGS sequence"/>
</dbReference>
<feature type="transmembrane region" description="Helical" evidence="1">
    <location>
        <begin position="244"/>
        <end position="265"/>
    </location>
</feature>
<dbReference type="eggNOG" id="ENOG502SN4U">
    <property type="taxonomic scope" value="Eukaryota"/>
</dbReference>
<feature type="transmembrane region" description="Helical" evidence="1">
    <location>
        <begin position="124"/>
        <end position="144"/>
    </location>
</feature>
<proteinExistence type="predicted"/>
<keyword evidence="1" id="KW-1133">Transmembrane helix</keyword>